<keyword evidence="2" id="KW-1185">Reference proteome</keyword>
<dbReference type="EMBL" id="BQNB010019085">
    <property type="protein sequence ID" value="GJT81488.1"/>
    <property type="molecule type" value="Genomic_DNA"/>
</dbReference>
<dbReference type="InterPro" id="IPR053134">
    <property type="entry name" value="RNA-dir_DNA_polymerase"/>
</dbReference>
<dbReference type="SUPFAM" id="SSF56672">
    <property type="entry name" value="DNA/RNA polymerases"/>
    <property type="match status" value="1"/>
</dbReference>
<reference evidence="1" key="2">
    <citation type="submission" date="2022-01" db="EMBL/GenBank/DDBJ databases">
        <authorList>
            <person name="Yamashiro T."/>
            <person name="Shiraishi A."/>
            <person name="Satake H."/>
            <person name="Nakayama K."/>
        </authorList>
    </citation>
    <scope>NUCLEOTIDE SEQUENCE</scope>
</reference>
<dbReference type="PANTHER" id="PTHR24559:SF444">
    <property type="entry name" value="REVERSE TRANSCRIPTASE DOMAIN-CONTAINING PROTEIN"/>
    <property type="match status" value="1"/>
</dbReference>
<reference evidence="1" key="1">
    <citation type="journal article" date="2022" name="Int. J. Mol. Sci.">
        <title>Draft Genome of Tanacetum Coccineum: Genomic Comparison of Closely Related Tanacetum-Family Plants.</title>
        <authorList>
            <person name="Yamashiro T."/>
            <person name="Shiraishi A."/>
            <person name="Nakayama K."/>
            <person name="Satake H."/>
        </authorList>
    </citation>
    <scope>NUCLEOTIDE SEQUENCE</scope>
</reference>
<sequence>MAEGDEEKIGFHTEEGVYRFTHMPKELKNLAATLQRMMKKVLADQIGRNVEIFLEEIVIKSKNKRDLVQDVEETLRKLKRVNIKIDPIMSSFRVKEGRFFGHIVTKEGVRADPEKVSDMFGGMWGGQRGMRVTGLGYYEFGGKGVKKMYSVSNGGEGLRGVVQKFPHGLYESLQFSPCGVR</sequence>
<dbReference type="InterPro" id="IPR043502">
    <property type="entry name" value="DNA/RNA_pol_sf"/>
</dbReference>
<organism evidence="1 2">
    <name type="scientific">Tanacetum coccineum</name>
    <dbReference type="NCBI Taxonomy" id="301880"/>
    <lineage>
        <taxon>Eukaryota</taxon>
        <taxon>Viridiplantae</taxon>
        <taxon>Streptophyta</taxon>
        <taxon>Embryophyta</taxon>
        <taxon>Tracheophyta</taxon>
        <taxon>Spermatophyta</taxon>
        <taxon>Magnoliopsida</taxon>
        <taxon>eudicotyledons</taxon>
        <taxon>Gunneridae</taxon>
        <taxon>Pentapetalae</taxon>
        <taxon>asterids</taxon>
        <taxon>campanulids</taxon>
        <taxon>Asterales</taxon>
        <taxon>Asteraceae</taxon>
        <taxon>Asteroideae</taxon>
        <taxon>Anthemideae</taxon>
        <taxon>Anthemidinae</taxon>
        <taxon>Tanacetum</taxon>
    </lineage>
</organism>
<protein>
    <recommendedName>
        <fullName evidence="3">Reverse transcriptase domain-containing protein</fullName>
    </recommendedName>
</protein>
<name>A0ABQ5H348_9ASTR</name>
<dbReference type="InterPro" id="IPR043128">
    <property type="entry name" value="Rev_trsase/Diguanyl_cyclase"/>
</dbReference>
<dbReference type="CDD" id="cd01647">
    <property type="entry name" value="RT_LTR"/>
    <property type="match status" value="1"/>
</dbReference>
<evidence type="ECO:0000313" key="1">
    <source>
        <dbReference type="EMBL" id="GJT81488.1"/>
    </source>
</evidence>
<dbReference type="Gene3D" id="3.30.70.270">
    <property type="match status" value="1"/>
</dbReference>
<proteinExistence type="predicted"/>
<dbReference type="PANTHER" id="PTHR24559">
    <property type="entry name" value="TRANSPOSON TY3-I GAG-POL POLYPROTEIN"/>
    <property type="match status" value="1"/>
</dbReference>
<accession>A0ABQ5H348</accession>
<dbReference type="Proteomes" id="UP001151760">
    <property type="component" value="Unassembled WGS sequence"/>
</dbReference>
<evidence type="ECO:0008006" key="3">
    <source>
        <dbReference type="Google" id="ProtNLM"/>
    </source>
</evidence>
<comment type="caution">
    <text evidence="1">The sequence shown here is derived from an EMBL/GenBank/DDBJ whole genome shotgun (WGS) entry which is preliminary data.</text>
</comment>
<gene>
    <name evidence="1" type="ORF">Tco_1055830</name>
</gene>
<evidence type="ECO:0000313" key="2">
    <source>
        <dbReference type="Proteomes" id="UP001151760"/>
    </source>
</evidence>